<feature type="domain" description="DUF6596" evidence="8">
    <location>
        <begin position="162"/>
        <end position="251"/>
    </location>
</feature>
<protein>
    <submittedName>
        <fullName evidence="9">RNA polymerase subunit sigma-24</fullName>
    </submittedName>
</protein>
<dbReference type="EMBL" id="SRZK01000008">
    <property type="protein sequence ID" value="TGZ12010.1"/>
    <property type="molecule type" value="Genomic_DNA"/>
</dbReference>
<reference evidence="9 10" key="1">
    <citation type="submission" date="2019-04" db="EMBL/GenBank/DDBJ databases">
        <title>Streptomyces rhizosphaericola sp. nov., an actinobacterium isolated from the wheat rhizosphere.</title>
        <authorList>
            <person name="Vargas Hoyos H.A."/>
            <person name="Santos S.N."/>
            <person name="Genuario D.B."/>
            <person name="Melo I.S."/>
            <person name="Da Silva L.J."/>
            <person name="Da Silva F.S.P."/>
            <person name="Zucchi T.D."/>
        </authorList>
    </citation>
    <scope>NUCLEOTIDE SEQUENCE [LARGE SCALE GENOMIC DNA]</scope>
    <source>
        <strain evidence="9 10">1AS2c</strain>
    </source>
</reference>
<feature type="domain" description="RNA polymerase sigma-70 region 2" evidence="6">
    <location>
        <begin position="6"/>
        <end position="70"/>
    </location>
</feature>
<dbReference type="InterPro" id="IPR013249">
    <property type="entry name" value="RNA_pol_sigma70_r4_t2"/>
</dbReference>
<dbReference type="Proteomes" id="UP000306274">
    <property type="component" value="Unassembled WGS sequence"/>
</dbReference>
<evidence type="ECO:0000259" key="8">
    <source>
        <dbReference type="Pfam" id="PF20239"/>
    </source>
</evidence>
<organism evidence="9 10">
    <name type="scientific">Streptomyces rhizosphaericola</name>
    <dbReference type="NCBI Taxonomy" id="2564098"/>
    <lineage>
        <taxon>Bacteria</taxon>
        <taxon>Bacillati</taxon>
        <taxon>Actinomycetota</taxon>
        <taxon>Actinomycetes</taxon>
        <taxon>Kitasatosporales</taxon>
        <taxon>Streptomycetaceae</taxon>
        <taxon>Streptomyces</taxon>
    </lineage>
</organism>
<sequence length="379" mass="41235">MDEVLLRSLIPGVIGILVRRGADFAAAEDAVQDALIEAVRVWPDDPPRDPKGWLVTVAWRRFLDATRAEASRRRREEAVEEEPAPGPVPGGDDTLRLYFLCAHPSLTPSSAVALTLRAVGGLTTRQIARAYLVPEATMAQRISRAKRTVSGVRFERPGDVFTVLRVLYLVFNEGYAGDVDLAAEAIRLTRQLAAAVDHPEVAGLLALMLLHHARRAARTAPDGSLVPLAEQDRGRWDTAAIAEGVRILQAALARDRLGEYQAQAAVAALHADAPTAAETDWVQIVEWYDELARLTRSPVVRLNRAVAVGEADGPRAGLAALAEVDASLPRYAAVSAYLHERDGDPETAARLYAEAARTAQNTAERDHLTRQAARLNSRR</sequence>
<evidence type="ECO:0000259" key="7">
    <source>
        <dbReference type="Pfam" id="PF08281"/>
    </source>
</evidence>
<evidence type="ECO:0000313" key="9">
    <source>
        <dbReference type="EMBL" id="TGZ12010.1"/>
    </source>
</evidence>
<dbReference type="Gene3D" id="1.10.10.10">
    <property type="entry name" value="Winged helix-like DNA-binding domain superfamily/Winged helix DNA-binding domain"/>
    <property type="match status" value="1"/>
</dbReference>
<dbReference type="SUPFAM" id="SSF88659">
    <property type="entry name" value="Sigma3 and sigma4 domains of RNA polymerase sigma factors"/>
    <property type="match status" value="1"/>
</dbReference>
<name>A0ABY2PLR8_9ACTN</name>
<dbReference type="Gene3D" id="1.10.1740.10">
    <property type="match status" value="1"/>
</dbReference>
<dbReference type="PANTHER" id="PTHR47756:SF2">
    <property type="entry name" value="BLL6612 PROTEIN"/>
    <property type="match status" value="1"/>
</dbReference>
<evidence type="ECO:0000256" key="2">
    <source>
        <dbReference type="ARBA" id="ARBA00023015"/>
    </source>
</evidence>
<evidence type="ECO:0000313" key="10">
    <source>
        <dbReference type="Proteomes" id="UP000306274"/>
    </source>
</evidence>
<evidence type="ECO:0000256" key="3">
    <source>
        <dbReference type="ARBA" id="ARBA00023082"/>
    </source>
</evidence>
<proteinExistence type="inferred from homology"/>
<dbReference type="RefSeq" id="WP_136015333.1">
    <property type="nucleotide sequence ID" value="NZ_SRZK01000008.1"/>
</dbReference>
<feature type="domain" description="RNA polymerase sigma factor 70 region 4 type 2" evidence="7">
    <location>
        <begin position="97"/>
        <end position="148"/>
    </location>
</feature>
<keyword evidence="10" id="KW-1185">Reference proteome</keyword>
<dbReference type="Pfam" id="PF04542">
    <property type="entry name" value="Sigma70_r2"/>
    <property type="match status" value="1"/>
</dbReference>
<dbReference type="Pfam" id="PF20239">
    <property type="entry name" value="DUF6596"/>
    <property type="match status" value="1"/>
</dbReference>
<evidence type="ECO:0000256" key="1">
    <source>
        <dbReference type="ARBA" id="ARBA00010641"/>
    </source>
</evidence>
<gene>
    <name evidence="9" type="ORF">E5Z02_01635</name>
</gene>
<comment type="caution">
    <text evidence="9">The sequence shown here is derived from an EMBL/GenBank/DDBJ whole genome shotgun (WGS) entry which is preliminary data.</text>
</comment>
<keyword evidence="4" id="KW-0804">Transcription</keyword>
<dbReference type="SUPFAM" id="SSF88946">
    <property type="entry name" value="Sigma2 domain of RNA polymerase sigma factors"/>
    <property type="match status" value="1"/>
</dbReference>
<dbReference type="Pfam" id="PF08281">
    <property type="entry name" value="Sigma70_r4_2"/>
    <property type="match status" value="1"/>
</dbReference>
<keyword evidence="3" id="KW-0731">Sigma factor</keyword>
<evidence type="ECO:0000256" key="5">
    <source>
        <dbReference type="SAM" id="MobiDB-lite"/>
    </source>
</evidence>
<dbReference type="InterPro" id="IPR007627">
    <property type="entry name" value="RNA_pol_sigma70_r2"/>
</dbReference>
<comment type="similarity">
    <text evidence="1">Belongs to the sigma-70 factor family. ECF subfamily.</text>
</comment>
<dbReference type="InterPro" id="IPR013324">
    <property type="entry name" value="RNA_pol_sigma_r3/r4-like"/>
</dbReference>
<dbReference type="PANTHER" id="PTHR47756">
    <property type="entry name" value="BLL6612 PROTEIN-RELATED"/>
    <property type="match status" value="1"/>
</dbReference>
<evidence type="ECO:0000259" key="6">
    <source>
        <dbReference type="Pfam" id="PF04542"/>
    </source>
</evidence>
<dbReference type="InterPro" id="IPR046531">
    <property type="entry name" value="DUF6596"/>
</dbReference>
<feature type="region of interest" description="Disordered" evidence="5">
    <location>
        <begin position="358"/>
        <end position="379"/>
    </location>
</feature>
<dbReference type="InterPro" id="IPR013325">
    <property type="entry name" value="RNA_pol_sigma_r2"/>
</dbReference>
<evidence type="ECO:0000256" key="4">
    <source>
        <dbReference type="ARBA" id="ARBA00023163"/>
    </source>
</evidence>
<accession>A0ABY2PLR8</accession>
<dbReference type="InterPro" id="IPR036388">
    <property type="entry name" value="WH-like_DNA-bd_sf"/>
</dbReference>
<keyword evidence="2" id="KW-0805">Transcription regulation</keyword>